<dbReference type="PRINTS" id="PR00180">
    <property type="entry name" value="CRETINALDHBP"/>
</dbReference>
<organism evidence="3">
    <name type="scientific">Photinus pyralis</name>
    <name type="common">Common eastern firefly</name>
    <name type="synonym">Lampyris pyralis</name>
    <dbReference type="NCBI Taxonomy" id="7054"/>
    <lineage>
        <taxon>Eukaryota</taxon>
        <taxon>Metazoa</taxon>
        <taxon>Ecdysozoa</taxon>
        <taxon>Arthropoda</taxon>
        <taxon>Hexapoda</taxon>
        <taxon>Insecta</taxon>
        <taxon>Pterygota</taxon>
        <taxon>Neoptera</taxon>
        <taxon>Endopterygota</taxon>
        <taxon>Coleoptera</taxon>
        <taxon>Polyphaga</taxon>
        <taxon>Elateriformia</taxon>
        <taxon>Elateroidea</taxon>
        <taxon>Lampyridae</taxon>
        <taxon>Lampyrinae</taxon>
        <taxon>Photinus</taxon>
    </lineage>
</organism>
<dbReference type="PANTHER" id="PTHR10174">
    <property type="entry name" value="ALPHA-TOCOPHEROL TRANSFER PROTEIN-RELATED"/>
    <property type="match status" value="1"/>
</dbReference>
<name>A0A1Y1KBD8_PHOPY</name>
<dbReference type="Gene3D" id="1.10.8.20">
    <property type="entry name" value="N-terminal domain of phosphatidylinositol transfer protein sec14p"/>
    <property type="match status" value="1"/>
</dbReference>
<dbReference type="OrthoDB" id="440711at2759"/>
<dbReference type="SMART" id="SM00516">
    <property type="entry name" value="SEC14"/>
    <property type="match status" value="1"/>
</dbReference>
<dbReference type="InterPro" id="IPR036865">
    <property type="entry name" value="CRAL-TRIO_dom_sf"/>
</dbReference>
<sequence>MLSFFKKKKSVKTADTNENENVEMPSDNPVLSALDLGEPPEEVLDYARNEINEDPDTRVQIIEDFRDLIYERGEIEPHRTDDAFLLRFLRVKKFNIRHAYKLIRNYYEFKEANSEFFENVDLEHLQSVGDAGVITVPPYRDQTGRRVLLYRLGLWDPKQFTTTELFQATMLILELAILEQRAQILGGIAMFDLGGLTMQHFWHMSPVIAKQIFDIMVTSFPMRIECVHIVNQPWIFEMIFNFFKPFLNDQMRARVKIHGENMESLHEDIEPQFLPKRYGGVHPDYNYTDWIDYFNATEQIGKELKSLGYTARVVEDDGDR</sequence>
<dbReference type="PROSITE" id="PS50191">
    <property type="entry name" value="CRAL_TRIO"/>
    <property type="match status" value="1"/>
</dbReference>
<feature type="compositionally biased region" description="Basic residues" evidence="1">
    <location>
        <begin position="1"/>
        <end position="11"/>
    </location>
</feature>
<feature type="domain" description="CRAL-TRIO" evidence="2">
    <location>
        <begin position="121"/>
        <end position="286"/>
    </location>
</feature>
<feature type="region of interest" description="Disordered" evidence="1">
    <location>
        <begin position="1"/>
        <end position="30"/>
    </location>
</feature>
<dbReference type="PANTHER" id="PTHR10174:SF234">
    <property type="entry name" value="SD01558P"/>
    <property type="match status" value="1"/>
</dbReference>
<protein>
    <recommendedName>
        <fullName evidence="2">CRAL-TRIO domain-containing protein</fullName>
    </recommendedName>
</protein>
<evidence type="ECO:0000256" key="1">
    <source>
        <dbReference type="SAM" id="MobiDB-lite"/>
    </source>
</evidence>
<proteinExistence type="predicted"/>
<dbReference type="SUPFAM" id="SSF46938">
    <property type="entry name" value="CRAL/TRIO N-terminal domain"/>
    <property type="match status" value="1"/>
</dbReference>
<dbReference type="GO" id="GO:0016020">
    <property type="term" value="C:membrane"/>
    <property type="evidence" value="ECO:0007669"/>
    <property type="project" value="TreeGrafter"/>
</dbReference>
<dbReference type="SMART" id="SM01100">
    <property type="entry name" value="CRAL_TRIO_N"/>
    <property type="match status" value="1"/>
</dbReference>
<reference evidence="3" key="1">
    <citation type="journal article" date="2016" name="Sci. Rep.">
        <title>Molecular characterization of firefly nuptial gifts: a multi-omics approach sheds light on postcopulatory sexual selection.</title>
        <authorList>
            <person name="Al-Wathiqui N."/>
            <person name="Fallon T.R."/>
            <person name="South A."/>
            <person name="Weng J.K."/>
            <person name="Lewis S.M."/>
        </authorList>
    </citation>
    <scope>NUCLEOTIDE SEQUENCE</scope>
</reference>
<evidence type="ECO:0000259" key="2">
    <source>
        <dbReference type="PROSITE" id="PS50191"/>
    </source>
</evidence>
<dbReference type="GeneID" id="116172296"/>
<dbReference type="Gene3D" id="1.20.5.1200">
    <property type="entry name" value="Alpha-tocopherol transfer"/>
    <property type="match status" value="1"/>
</dbReference>
<accession>A0A1Y1KBD8</accession>
<dbReference type="Pfam" id="PF00650">
    <property type="entry name" value="CRAL_TRIO"/>
    <property type="match status" value="1"/>
</dbReference>
<dbReference type="InterPro" id="IPR011074">
    <property type="entry name" value="CRAL/TRIO_N_dom"/>
</dbReference>
<dbReference type="EMBL" id="GEZM01087247">
    <property type="protein sequence ID" value="JAV58823.1"/>
    <property type="molecule type" value="Transcribed_RNA"/>
</dbReference>
<evidence type="ECO:0000313" key="3">
    <source>
        <dbReference type="EMBL" id="JAV58823.1"/>
    </source>
</evidence>
<dbReference type="CDD" id="cd00170">
    <property type="entry name" value="SEC14"/>
    <property type="match status" value="1"/>
</dbReference>
<dbReference type="Gene3D" id="3.40.525.10">
    <property type="entry name" value="CRAL-TRIO lipid binding domain"/>
    <property type="match status" value="1"/>
</dbReference>
<dbReference type="SUPFAM" id="SSF52087">
    <property type="entry name" value="CRAL/TRIO domain"/>
    <property type="match status" value="1"/>
</dbReference>
<dbReference type="GO" id="GO:1902936">
    <property type="term" value="F:phosphatidylinositol bisphosphate binding"/>
    <property type="evidence" value="ECO:0007669"/>
    <property type="project" value="TreeGrafter"/>
</dbReference>
<dbReference type="InterPro" id="IPR036273">
    <property type="entry name" value="CRAL/TRIO_N_dom_sf"/>
</dbReference>
<dbReference type="InterPro" id="IPR001251">
    <property type="entry name" value="CRAL-TRIO_dom"/>
</dbReference>
<dbReference type="KEGG" id="ppyr:116172296"/>
<dbReference type="AlphaFoldDB" id="A0A1Y1KBD8"/>
<dbReference type="RefSeq" id="XP_031345344.1">
    <property type="nucleotide sequence ID" value="XM_031489484.1"/>
</dbReference>